<dbReference type="InterPro" id="IPR044126">
    <property type="entry name" value="S1_IF2_alpha"/>
</dbReference>
<comment type="similarity">
    <text evidence="2">Belongs to the eIF-2-alpha family.</text>
</comment>
<dbReference type="EMBL" id="CDMY01000275">
    <property type="protein sequence ID" value="CEL99142.1"/>
    <property type="molecule type" value="Genomic_DNA"/>
</dbReference>
<dbReference type="InterPro" id="IPR003029">
    <property type="entry name" value="S1_domain"/>
</dbReference>
<dbReference type="InParanoid" id="A0A0G4EMT8"/>
<dbReference type="Proteomes" id="UP000041254">
    <property type="component" value="Unassembled WGS sequence"/>
</dbReference>
<evidence type="ECO:0000256" key="3">
    <source>
        <dbReference type="ARBA" id="ARBA00020950"/>
    </source>
</evidence>
<dbReference type="OMA" id="DVNEHQR"/>
<dbReference type="GO" id="GO:0043022">
    <property type="term" value="F:ribosome binding"/>
    <property type="evidence" value="ECO:0007669"/>
    <property type="project" value="TreeGrafter"/>
</dbReference>
<dbReference type="Gene3D" id="3.30.70.1130">
    <property type="entry name" value="EIF_2_alpha"/>
    <property type="match status" value="1"/>
</dbReference>
<feature type="region of interest" description="Disordered" evidence="11">
    <location>
        <begin position="295"/>
        <end position="367"/>
    </location>
</feature>
<dbReference type="Pfam" id="PF00575">
    <property type="entry name" value="S1"/>
    <property type="match status" value="1"/>
</dbReference>
<keyword evidence="7" id="KW-0810">Translation regulation</keyword>
<comment type="function">
    <text evidence="10">Functions in the early steps of protein synthesis by forming a ternary complex with GTP and initiator tRNA. May regulate protein translation in response to amino acid starvation. May regulate protein at various stages of parasite development.</text>
</comment>
<keyword evidence="4" id="KW-0963">Cytoplasm</keyword>
<dbReference type="Gene3D" id="1.10.150.190">
    <property type="entry name" value="Translation initiation factor 2, subunit 1, domain 2"/>
    <property type="match status" value="1"/>
</dbReference>
<evidence type="ECO:0000259" key="12">
    <source>
        <dbReference type="PROSITE" id="PS50126"/>
    </source>
</evidence>
<dbReference type="CDD" id="cd04452">
    <property type="entry name" value="S1_IF2_alpha"/>
    <property type="match status" value="1"/>
</dbReference>
<dbReference type="STRING" id="1169540.A0A0G4EMT8"/>
<dbReference type="SUPFAM" id="SSF116742">
    <property type="entry name" value="eIF2alpha middle domain-like"/>
    <property type="match status" value="1"/>
</dbReference>
<dbReference type="InterPro" id="IPR011488">
    <property type="entry name" value="TIF_2_asu"/>
</dbReference>
<dbReference type="GO" id="GO:0010494">
    <property type="term" value="C:cytoplasmic stress granule"/>
    <property type="evidence" value="ECO:0007669"/>
    <property type="project" value="UniProtKB-SubCell"/>
</dbReference>
<keyword evidence="5" id="KW-0396">Initiation factor</keyword>
<evidence type="ECO:0000256" key="1">
    <source>
        <dbReference type="ARBA" id="ARBA00004210"/>
    </source>
</evidence>
<dbReference type="GO" id="GO:0006417">
    <property type="term" value="P:regulation of translation"/>
    <property type="evidence" value="ECO:0007669"/>
    <property type="project" value="UniProtKB-KW"/>
</dbReference>
<dbReference type="AlphaFoldDB" id="A0A0G4EMT8"/>
<evidence type="ECO:0000256" key="2">
    <source>
        <dbReference type="ARBA" id="ARBA00007223"/>
    </source>
</evidence>
<evidence type="ECO:0000256" key="7">
    <source>
        <dbReference type="ARBA" id="ARBA00022845"/>
    </source>
</evidence>
<dbReference type="Gene3D" id="2.40.50.140">
    <property type="entry name" value="Nucleic acid-binding proteins"/>
    <property type="match status" value="1"/>
</dbReference>
<accession>A0A0G4EMT8</accession>
<dbReference type="GO" id="GO:0033290">
    <property type="term" value="C:eukaryotic 48S preinitiation complex"/>
    <property type="evidence" value="ECO:0007669"/>
    <property type="project" value="TreeGrafter"/>
</dbReference>
<dbReference type="PROSITE" id="PS50126">
    <property type="entry name" value="S1"/>
    <property type="match status" value="1"/>
</dbReference>
<dbReference type="OrthoDB" id="1685042at2759"/>
<gene>
    <name evidence="13" type="ORF">Vbra_2850</name>
</gene>
<sequence length="367" mass="41187">MASEPFVRASLGDCRFYEQRFPKPDDLVMVIVRRIADMGAYVSLLEYNNIEGMILMSELSKRRFRSVSKLIRVGKTEVVMVLRVDESKGYIDLSKRRVSPEDIVKCEEKYSIAKLVQTIVRHVAQTKGMTVDELNSRVTWPLDRKYGSAHEAFKEAVAEPDEVFGGLDVAEDVKEALLSDIKRRLTPQAIKLRVRLDVCCFGYEGVTAVKDALMKAHTISTEGQEMEMSVKLIAPPQYVLIGSCLDRQLGMKKMKEAMDLVKDEITRRGGTFVQKSEIIVVGGEDERHLNELLREAAEDEEGDEEEESDEEQDETMGEIGEDVPEDEVEGEDGAEVDEKGEAKEAKATHQENGKEDGDGGEDGEDKE</sequence>
<evidence type="ECO:0000256" key="4">
    <source>
        <dbReference type="ARBA" id="ARBA00022490"/>
    </source>
</evidence>
<organism evidence="13 14">
    <name type="scientific">Vitrella brassicaformis (strain CCMP3155)</name>
    <dbReference type="NCBI Taxonomy" id="1169540"/>
    <lineage>
        <taxon>Eukaryota</taxon>
        <taxon>Sar</taxon>
        <taxon>Alveolata</taxon>
        <taxon>Colpodellida</taxon>
        <taxon>Vitrellaceae</taxon>
        <taxon>Vitrella</taxon>
    </lineage>
</organism>
<feature type="domain" description="S1 motif" evidence="12">
    <location>
        <begin position="25"/>
        <end position="96"/>
    </location>
</feature>
<evidence type="ECO:0000313" key="14">
    <source>
        <dbReference type="Proteomes" id="UP000041254"/>
    </source>
</evidence>
<name>A0A0G4EMT8_VITBC</name>
<feature type="compositionally biased region" description="Acidic residues" evidence="11">
    <location>
        <begin position="297"/>
        <end position="335"/>
    </location>
</feature>
<dbReference type="PANTHER" id="PTHR10602">
    <property type="entry name" value="EUKARYOTIC TRANSLATION INITIATION FACTOR 2 SUBUNIT 1"/>
    <property type="match status" value="1"/>
</dbReference>
<keyword evidence="14" id="KW-1185">Reference proteome</keyword>
<feature type="compositionally biased region" description="Basic and acidic residues" evidence="11">
    <location>
        <begin position="336"/>
        <end position="357"/>
    </location>
</feature>
<evidence type="ECO:0000256" key="10">
    <source>
        <dbReference type="ARBA" id="ARBA00058648"/>
    </source>
</evidence>
<dbReference type="Pfam" id="PF07541">
    <property type="entry name" value="EIF_2_alpha"/>
    <property type="match status" value="1"/>
</dbReference>
<protein>
    <recommendedName>
        <fullName evidence="3">Eukaryotic translation initiation factor 2 subunit 1</fullName>
    </recommendedName>
    <alternativeName>
        <fullName evidence="9">Eukaryotic translation initiation factor 2 subunit alpha</fullName>
    </alternativeName>
</protein>
<evidence type="ECO:0000256" key="11">
    <source>
        <dbReference type="SAM" id="MobiDB-lite"/>
    </source>
</evidence>
<dbReference type="InterPro" id="IPR024055">
    <property type="entry name" value="TIF2_asu_C"/>
</dbReference>
<dbReference type="SMART" id="SM00316">
    <property type="entry name" value="S1"/>
    <property type="match status" value="1"/>
</dbReference>
<dbReference type="PhylomeDB" id="A0A0G4EMT8"/>
<keyword evidence="8" id="KW-0648">Protein biosynthesis</keyword>
<dbReference type="FunFam" id="2.40.50.140:FF:000015">
    <property type="entry name" value="Eukaryotic translation initiation factor 2 subunit alpha"/>
    <property type="match status" value="1"/>
</dbReference>
<evidence type="ECO:0000256" key="5">
    <source>
        <dbReference type="ARBA" id="ARBA00022540"/>
    </source>
</evidence>
<dbReference type="FunCoup" id="A0A0G4EMT8">
    <property type="interactions" value="681"/>
</dbReference>
<evidence type="ECO:0000313" key="13">
    <source>
        <dbReference type="EMBL" id="CEL99142.1"/>
    </source>
</evidence>
<dbReference type="InterPro" id="IPR024054">
    <property type="entry name" value="TIF2_asu_middle_sf"/>
</dbReference>
<dbReference type="PANTHER" id="PTHR10602:SF0">
    <property type="entry name" value="EUKARYOTIC TRANSLATION INITIATION FACTOR 2 SUBUNIT 1"/>
    <property type="match status" value="1"/>
</dbReference>
<keyword evidence="6" id="KW-0597">Phosphoprotein</keyword>
<dbReference type="FunFam" id="3.30.70.1130:FF:000003">
    <property type="entry name" value="Eukaryotic translation initiation factor 2 alpha subunit, putative"/>
    <property type="match status" value="1"/>
</dbReference>
<dbReference type="InterPro" id="IPR012340">
    <property type="entry name" value="NA-bd_OB-fold"/>
</dbReference>
<evidence type="ECO:0000256" key="8">
    <source>
        <dbReference type="ARBA" id="ARBA00022917"/>
    </source>
</evidence>
<dbReference type="SUPFAM" id="SSF110993">
    <property type="entry name" value="eIF-2-alpha, C-terminal domain"/>
    <property type="match status" value="1"/>
</dbReference>
<dbReference type="GO" id="GO:0005850">
    <property type="term" value="C:eukaryotic translation initiation factor 2 complex"/>
    <property type="evidence" value="ECO:0007669"/>
    <property type="project" value="TreeGrafter"/>
</dbReference>
<proteinExistence type="inferred from homology"/>
<feature type="compositionally biased region" description="Acidic residues" evidence="11">
    <location>
        <begin position="358"/>
        <end position="367"/>
    </location>
</feature>
<comment type="subcellular location">
    <subcellularLocation>
        <location evidence="1">Cytoplasm</location>
        <location evidence="1">Stress granule</location>
    </subcellularLocation>
</comment>
<evidence type="ECO:0000256" key="6">
    <source>
        <dbReference type="ARBA" id="ARBA00022553"/>
    </source>
</evidence>
<dbReference type="SUPFAM" id="SSF50249">
    <property type="entry name" value="Nucleic acid-binding proteins"/>
    <property type="match status" value="1"/>
</dbReference>
<evidence type="ECO:0000256" key="9">
    <source>
        <dbReference type="ARBA" id="ARBA00033370"/>
    </source>
</evidence>
<reference evidence="13 14" key="1">
    <citation type="submission" date="2014-11" db="EMBL/GenBank/DDBJ databases">
        <authorList>
            <person name="Zhu J."/>
            <person name="Qi W."/>
            <person name="Song R."/>
        </authorList>
    </citation>
    <scope>NUCLEOTIDE SEQUENCE [LARGE SCALE GENOMIC DNA]</scope>
</reference>
<dbReference type="VEuPathDB" id="CryptoDB:Vbra_2850"/>
<dbReference type="GO" id="GO:0003743">
    <property type="term" value="F:translation initiation factor activity"/>
    <property type="evidence" value="ECO:0007669"/>
    <property type="project" value="UniProtKB-KW"/>
</dbReference>
<dbReference type="GO" id="GO:0003723">
    <property type="term" value="F:RNA binding"/>
    <property type="evidence" value="ECO:0007669"/>
    <property type="project" value="InterPro"/>
</dbReference>